<comment type="caution">
    <text evidence="1">The sequence shown here is derived from an EMBL/GenBank/DDBJ whole genome shotgun (WGS) entry which is preliminary data.</text>
</comment>
<name>A0ACC6PR37_9ACTN</name>
<dbReference type="EMBL" id="JBBKAJ010000022">
    <property type="protein sequence ID" value="MEJ8633417.1"/>
    <property type="molecule type" value="Genomic_DNA"/>
</dbReference>
<keyword evidence="2" id="KW-1185">Reference proteome</keyword>
<evidence type="ECO:0000313" key="1">
    <source>
        <dbReference type="EMBL" id="MEJ8633417.1"/>
    </source>
</evidence>
<sequence length="291" mass="31056">MPALSSKTCKLCTGSCARRAELARVEHEDAWKCLRLTSSVPGVLAERRHQLILRALRSGGPAAVTDLSEQLGVSAATVRRDLVKLEEEGLLTRVHGGAAVDEGDQPFAEVAEIRVPEKDAIAVRAAALIEDGQSVLLDIGTTAYRLARQLRGRRLTVITSNLVVYEELADDTGIELILLGGMVRREYRSLVGFLTEDNLRQLHADWLFLGTSGIRPNGHVMDTTVVEVPVKRAMIAAADAVVLLADAGKFPGTGMARVCGPDALDTVVTNAPADPATGAAFDEAGVKVMEV</sequence>
<proteinExistence type="predicted"/>
<reference evidence="1" key="1">
    <citation type="submission" date="2024-03" db="EMBL/GenBank/DDBJ databases">
        <title>Novel Streptomyces species of biotechnological and ecological value are a feature of Machair soil.</title>
        <authorList>
            <person name="Prole J.R."/>
            <person name="Goodfellow M."/>
            <person name="Allenby N."/>
            <person name="Ward A.C."/>
        </authorList>
    </citation>
    <scope>NUCLEOTIDE SEQUENCE</scope>
    <source>
        <strain evidence="1">MS2.AVA.5</strain>
    </source>
</reference>
<gene>
    <name evidence="1" type="ORF">WKI67_08405</name>
</gene>
<organism evidence="1 2">
    <name type="scientific">Streptomyces achmelvichensis</name>
    <dbReference type="NCBI Taxonomy" id="3134111"/>
    <lineage>
        <taxon>Bacteria</taxon>
        <taxon>Bacillati</taxon>
        <taxon>Actinomycetota</taxon>
        <taxon>Actinomycetes</taxon>
        <taxon>Kitasatosporales</taxon>
        <taxon>Streptomycetaceae</taxon>
        <taxon>Streptomyces</taxon>
    </lineage>
</organism>
<dbReference type="Proteomes" id="UP001377168">
    <property type="component" value="Unassembled WGS sequence"/>
</dbReference>
<keyword evidence="1" id="KW-0238">DNA-binding</keyword>
<accession>A0ACC6PR37</accession>
<protein>
    <submittedName>
        <fullName evidence="1">DeoR/GlpR family DNA-binding transcription regulator</fullName>
    </submittedName>
</protein>
<evidence type="ECO:0000313" key="2">
    <source>
        <dbReference type="Proteomes" id="UP001377168"/>
    </source>
</evidence>